<reference evidence="1 2" key="1">
    <citation type="journal article" date="2018" name="PLoS ONE">
        <title>The draft genome of Kipferlia bialata reveals reductive genome evolution in fornicate parasites.</title>
        <authorList>
            <person name="Tanifuji G."/>
            <person name="Takabayashi S."/>
            <person name="Kume K."/>
            <person name="Takagi M."/>
            <person name="Nakayama T."/>
            <person name="Kamikawa R."/>
            <person name="Inagaki Y."/>
            <person name="Hashimoto T."/>
        </authorList>
    </citation>
    <scope>NUCLEOTIDE SEQUENCE [LARGE SCALE GENOMIC DNA]</scope>
    <source>
        <strain evidence="1">NY0173</strain>
    </source>
</reference>
<sequence length="132" mass="14455">MSETVPTVPAATAAIDALFTVKRTMGGEEHSCLVGVSKEASLVDLYTAAAKRFGFMFSMEFPKLCLNSARTRGTMTFFTPWNCAIPPLGEKGTVGYLCEEYKRRECANDLVIKFMDMTGDAEAGPVFTDDMQ</sequence>
<comment type="caution">
    <text evidence="1">The sequence shown here is derived from an EMBL/GenBank/DDBJ whole genome shotgun (WGS) entry which is preliminary data.</text>
</comment>
<accession>A0A9K3DBM6</accession>
<organism evidence="1 2">
    <name type="scientific">Kipferlia bialata</name>
    <dbReference type="NCBI Taxonomy" id="797122"/>
    <lineage>
        <taxon>Eukaryota</taxon>
        <taxon>Metamonada</taxon>
        <taxon>Carpediemonas-like organisms</taxon>
        <taxon>Kipferlia</taxon>
    </lineage>
</organism>
<feature type="non-terminal residue" evidence="1">
    <location>
        <position position="1"/>
    </location>
</feature>
<keyword evidence="2" id="KW-1185">Reference proteome</keyword>
<evidence type="ECO:0000313" key="1">
    <source>
        <dbReference type="EMBL" id="GIQ91270.1"/>
    </source>
</evidence>
<protein>
    <submittedName>
        <fullName evidence="1">Uncharacterized protein</fullName>
    </submittedName>
</protein>
<dbReference type="EMBL" id="BDIP01007425">
    <property type="protein sequence ID" value="GIQ91270.1"/>
    <property type="molecule type" value="Genomic_DNA"/>
</dbReference>
<dbReference type="Proteomes" id="UP000265618">
    <property type="component" value="Unassembled WGS sequence"/>
</dbReference>
<proteinExistence type="predicted"/>
<gene>
    <name evidence="1" type="ORF">KIPB_014444</name>
</gene>
<name>A0A9K3DBM6_9EUKA</name>
<dbReference type="AlphaFoldDB" id="A0A9K3DBM6"/>
<evidence type="ECO:0000313" key="2">
    <source>
        <dbReference type="Proteomes" id="UP000265618"/>
    </source>
</evidence>